<dbReference type="Pfam" id="PF26396">
    <property type="entry name" value="HacaP"/>
    <property type="match status" value="1"/>
</dbReference>
<dbReference type="InterPro" id="IPR058858">
    <property type="entry name" value="HacaP"/>
</dbReference>
<reference evidence="2" key="2">
    <citation type="submission" date="2020-09" db="EMBL/GenBank/DDBJ databases">
        <authorList>
            <person name="Sun Q."/>
            <person name="Ohkuma M."/>
        </authorList>
    </citation>
    <scope>NUCLEOTIDE SEQUENCE</scope>
    <source>
        <strain evidence="2">JCM 14359</strain>
    </source>
</reference>
<evidence type="ECO:0008006" key="4">
    <source>
        <dbReference type="Google" id="ProtNLM"/>
    </source>
</evidence>
<reference evidence="2" key="1">
    <citation type="journal article" date="2014" name="Int. J. Syst. Evol. Microbiol.">
        <title>Complete genome sequence of Corynebacterium casei LMG S-19264T (=DSM 44701T), isolated from a smear-ripened cheese.</title>
        <authorList>
            <consortium name="US DOE Joint Genome Institute (JGI-PGF)"/>
            <person name="Walter F."/>
            <person name="Albersmeier A."/>
            <person name="Kalinowski J."/>
            <person name="Ruckert C."/>
        </authorList>
    </citation>
    <scope>NUCLEOTIDE SEQUENCE</scope>
    <source>
        <strain evidence="2">JCM 14359</strain>
    </source>
</reference>
<accession>A0A830EFG5</accession>
<proteinExistence type="predicted"/>
<feature type="compositionally biased region" description="Acidic residues" evidence="1">
    <location>
        <begin position="24"/>
        <end position="38"/>
    </location>
</feature>
<feature type="region of interest" description="Disordered" evidence="1">
    <location>
        <begin position="1"/>
        <end position="57"/>
    </location>
</feature>
<keyword evidence="3" id="KW-1185">Reference proteome</keyword>
<name>A0A830EFG5_9EURY</name>
<protein>
    <recommendedName>
        <fullName evidence="4">Zinc finger protein 330-like protein</fullName>
    </recommendedName>
</protein>
<dbReference type="AlphaFoldDB" id="A0A830EFG5"/>
<comment type="caution">
    <text evidence="2">The sequence shown here is derived from an EMBL/GenBank/DDBJ whole genome shotgun (WGS) entry which is preliminary data.</text>
</comment>
<dbReference type="Proteomes" id="UP000653099">
    <property type="component" value="Unassembled WGS sequence"/>
</dbReference>
<organism evidence="2 3">
    <name type="scientific">Halobellus salinus</name>
    <dbReference type="NCBI Taxonomy" id="931585"/>
    <lineage>
        <taxon>Archaea</taxon>
        <taxon>Methanobacteriati</taxon>
        <taxon>Methanobacteriota</taxon>
        <taxon>Stenosarchaea group</taxon>
        <taxon>Halobacteria</taxon>
        <taxon>Halobacteriales</taxon>
        <taxon>Haloferacaceae</taxon>
        <taxon>Halobellus</taxon>
    </lineage>
</organism>
<dbReference type="EMBL" id="BMOC01000003">
    <property type="protein sequence ID" value="GGI99987.1"/>
    <property type="molecule type" value="Genomic_DNA"/>
</dbReference>
<evidence type="ECO:0000256" key="1">
    <source>
        <dbReference type="SAM" id="MobiDB-lite"/>
    </source>
</evidence>
<gene>
    <name evidence="2" type="ORF">GCM10008995_07280</name>
</gene>
<sequence>MPDTKNGRERKGRNKRTQRREELYEAEVDALDDDEDLPPFEPTRDRPFLADELPDAE</sequence>
<evidence type="ECO:0000313" key="2">
    <source>
        <dbReference type="EMBL" id="GGI99987.1"/>
    </source>
</evidence>
<evidence type="ECO:0000313" key="3">
    <source>
        <dbReference type="Proteomes" id="UP000653099"/>
    </source>
</evidence>
<dbReference type="RefSeq" id="WP_188786036.1">
    <property type="nucleotide sequence ID" value="NZ_BMOC01000003.1"/>
</dbReference>